<evidence type="ECO:0000313" key="2">
    <source>
        <dbReference type="EMBL" id="CEM17478.1"/>
    </source>
</evidence>
<feature type="compositionally biased region" description="Acidic residues" evidence="1">
    <location>
        <begin position="12"/>
        <end position="41"/>
    </location>
</feature>
<dbReference type="InParanoid" id="A0A0G4FS48"/>
<evidence type="ECO:0000256" key="1">
    <source>
        <dbReference type="SAM" id="MobiDB-lite"/>
    </source>
</evidence>
<feature type="compositionally biased region" description="Gly residues" evidence="1">
    <location>
        <begin position="118"/>
        <end position="127"/>
    </location>
</feature>
<gene>
    <name evidence="2" type="ORF">Vbra_16021</name>
</gene>
<organism evidence="2 3">
    <name type="scientific">Vitrella brassicaformis (strain CCMP3155)</name>
    <dbReference type="NCBI Taxonomy" id="1169540"/>
    <lineage>
        <taxon>Eukaryota</taxon>
        <taxon>Sar</taxon>
        <taxon>Alveolata</taxon>
        <taxon>Colpodellida</taxon>
        <taxon>Vitrellaceae</taxon>
        <taxon>Vitrella</taxon>
    </lineage>
</organism>
<feature type="region of interest" description="Disordered" evidence="1">
    <location>
        <begin position="1"/>
        <end position="41"/>
    </location>
</feature>
<proteinExistence type="predicted"/>
<feature type="region of interest" description="Disordered" evidence="1">
    <location>
        <begin position="104"/>
        <end position="127"/>
    </location>
</feature>
<keyword evidence="3" id="KW-1185">Reference proteome</keyword>
<name>A0A0G4FS48_VITBC</name>
<dbReference type="VEuPathDB" id="CryptoDB:Vbra_16021"/>
<dbReference type="AlphaFoldDB" id="A0A0G4FS48"/>
<sequence length="127" mass="14143">MREGRRRCQSNIDEDDDDEEDDEEDGEEEGGDDEEEAEEPETFQVASLVYACVARELLQTSQKLLFCLVGEMVRWTATRQVLRRVLQTAMASLVQQSVTMARQGGSGIAVDETRGDGDTGGGARQRR</sequence>
<dbReference type="Proteomes" id="UP000041254">
    <property type="component" value="Unassembled WGS sequence"/>
</dbReference>
<evidence type="ECO:0000313" key="3">
    <source>
        <dbReference type="Proteomes" id="UP000041254"/>
    </source>
</evidence>
<accession>A0A0G4FS48</accession>
<dbReference type="EMBL" id="CDMY01000489">
    <property type="protein sequence ID" value="CEM17478.1"/>
    <property type="molecule type" value="Genomic_DNA"/>
</dbReference>
<protein>
    <submittedName>
        <fullName evidence="2">Uncharacterized protein</fullName>
    </submittedName>
</protein>
<reference evidence="2 3" key="1">
    <citation type="submission" date="2014-11" db="EMBL/GenBank/DDBJ databases">
        <authorList>
            <person name="Zhu J."/>
            <person name="Qi W."/>
            <person name="Song R."/>
        </authorList>
    </citation>
    <scope>NUCLEOTIDE SEQUENCE [LARGE SCALE GENOMIC DNA]</scope>
</reference>